<dbReference type="Proteomes" id="UP000317496">
    <property type="component" value="Chromosome"/>
</dbReference>
<protein>
    <submittedName>
        <fullName evidence="2">DUF3305 domain-containing protein</fullName>
    </submittedName>
</protein>
<feature type="region of interest" description="Disordered" evidence="1">
    <location>
        <begin position="144"/>
        <end position="181"/>
    </location>
</feature>
<dbReference type="RefSeq" id="WP_144258489.1">
    <property type="nucleotide sequence ID" value="NZ_CP041636.1"/>
</dbReference>
<dbReference type="AlphaFoldDB" id="A0A516H6U3"/>
<dbReference type="OrthoDB" id="7271084at2"/>
<proteinExistence type="predicted"/>
<dbReference type="InterPro" id="IPR021736">
    <property type="entry name" value="DUF3305"/>
</dbReference>
<sequence length="181" mass="20827">MADTLPPETEIRTVGVILERRKLDNPWKEFSWRPVQVLPGAPEVPPWTKLGEGEGWVQFYAGPAELALYRHESETYAYNIESAQPAVWVFLRNSDTEQGIALHGASVDPGEAHAHNDTGDDIVDFVPMPGQILDWMQDYVRRHPPTKEHYKRKRDRANPEALARRTRLYESDPLRQMPEDE</sequence>
<dbReference type="KEGG" id="fer:FNB15_20465"/>
<evidence type="ECO:0000313" key="2">
    <source>
        <dbReference type="EMBL" id="QDO99493.1"/>
    </source>
</evidence>
<accession>A0A516H6U3</accession>
<dbReference type="Pfam" id="PF11749">
    <property type="entry name" value="DUF3305"/>
    <property type="match status" value="1"/>
</dbReference>
<keyword evidence="3" id="KW-1185">Reference proteome</keyword>
<organism evidence="2 3">
    <name type="scientific">Ferrovibrio terrae</name>
    <dbReference type="NCBI Taxonomy" id="2594003"/>
    <lineage>
        <taxon>Bacteria</taxon>
        <taxon>Pseudomonadati</taxon>
        <taxon>Pseudomonadota</taxon>
        <taxon>Alphaproteobacteria</taxon>
        <taxon>Rhodospirillales</taxon>
        <taxon>Rhodospirillaceae</taxon>
        <taxon>Ferrovibrio</taxon>
    </lineage>
</organism>
<reference evidence="2 3" key="1">
    <citation type="submission" date="2019-07" db="EMBL/GenBank/DDBJ databases">
        <title>Genome sequencing for Ferrovibrio sp. K5.</title>
        <authorList>
            <person name="Park S.-J."/>
        </authorList>
    </citation>
    <scope>NUCLEOTIDE SEQUENCE [LARGE SCALE GENOMIC DNA]</scope>
    <source>
        <strain evidence="2 3">K5</strain>
    </source>
</reference>
<name>A0A516H6U3_9PROT</name>
<evidence type="ECO:0000313" key="3">
    <source>
        <dbReference type="Proteomes" id="UP000317496"/>
    </source>
</evidence>
<gene>
    <name evidence="2" type="ORF">FNB15_20465</name>
</gene>
<dbReference type="EMBL" id="CP041636">
    <property type="protein sequence ID" value="QDO99493.1"/>
    <property type="molecule type" value="Genomic_DNA"/>
</dbReference>
<evidence type="ECO:0000256" key="1">
    <source>
        <dbReference type="SAM" id="MobiDB-lite"/>
    </source>
</evidence>